<evidence type="ECO:0008006" key="5">
    <source>
        <dbReference type="Google" id="ProtNLM"/>
    </source>
</evidence>
<keyword evidence="1" id="KW-1133">Transmembrane helix</keyword>
<reference evidence="2 4" key="1">
    <citation type="submission" date="2019-02" db="EMBL/GenBank/DDBJ databases">
        <title>Deep-cultivation of Planctomycetes and their phenomic and genomic characterization uncovers novel biology.</title>
        <authorList>
            <person name="Wiegand S."/>
            <person name="Jogler M."/>
            <person name="Boedeker C."/>
            <person name="Pinto D."/>
            <person name="Vollmers J."/>
            <person name="Rivas-Marin E."/>
            <person name="Kohn T."/>
            <person name="Peeters S.H."/>
            <person name="Heuer A."/>
            <person name="Rast P."/>
            <person name="Oberbeckmann S."/>
            <person name="Bunk B."/>
            <person name="Jeske O."/>
            <person name="Meyerdierks A."/>
            <person name="Storesund J.E."/>
            <person name="Kallscheuer N."/>
            <person name="Luecker S."/>
            <person name="Lage O.M."/>
            <person name="Pohl T."/>
            <person name="Merkel B.J."/>
            <person name="Hornburger P."/>
            <person name="Mueller R.-W."/>
            <person name="Bruemmer F."/>
            <person name="Labrenz M."/>
            <person name="Spormann A.M."/>
            <person name="Op den Camp H."/>
            <person name="Overmann J."/>
            <person name="Amann R."/>
            <person name="Jetten M.S.M."/>
            <person name="Mascher T."/>
            <person name="Medema M.H."/>
            <person name="Devos D.P."/>
            <person name="Kaster A.-K."/>
            <person name="Ovreas L."/>
            <person name="Rohde M."/>
            <person name="Galperin M.Y."/>
            <person name="Jogler C."/>
        </authorList>
    </citation>
    <scope>NUCLEOTIDE SEQUENCE [LARGE SCALE GENOMIC DNA]</scope>
    <source>
        <strain evidence="2 4">TBK1r</strain>
    </source>
</reference>
<keyword evidence="1" id="KW-0472">Membrane</keyword>
<gene>
    <name evidence="2" type="ORF">TBK1r_59630</name>
    <name evidence="3" type="ORF">TBK1r_60410</name>
</gene>
<evidence type="ECO:0000256" key="1">
    <source>
        <dbReference type="SAM" id="Phobius"/>
    </source>
</evidence>
<dbReference type="EMBL" id="CP036432">
    <property type="protein sequence ID" value="QDV87014.1"/>
    <property type="molecule type" value="Genomic_DNA"/>
</dbReference>
<keyword evidence="1" id="KW-0812">Transmembrane</keyword>
<name>A0ABX5XYU6_9BACT</name>
<dbReference type="EMBL" id="CP036432">
    <property type="protein sequence ID" value="QDV86936.1"/>
    <property type="molecule type" value="Genomic_DNA"/>
</dbReference>
<accession>A0ABX5XYU6</accession>
<evidence type="ECO:0000313" key="2">
    <source>
        <dbReference type="EMBL" id="QDV86936.1"/>
    </source>
</evidence>
<evidence type="ECO:0000313" key="3">
    <source>
        <dbReference type="EMBL" id="QDV87014.1"/>
    </source>
</evidence>
<dbReference type="RefSeq" id="WP_145218423.1">
    <property type="nucleotide sequence ID" value="NZ_CP036432.1"/>
</dbReference>
<proteinExistence type="predicted"/>
<keyword evidence="4" id="KW-1185">Reference proteome</keyword>
<organism evidence="2 4">
    <name type="scientific">Stieleria magnilauensis</name>
    <dbReference type="NCBI Taxonomy" id="2527963"/>
    <lineage>
        <taxon>Bacteria</taxon>
        <taxon>Pseudomonadati</taxon>
        <taxon>Planctomycetota</taxon>
        <taxon>Planctomycetia</taxon>
        <taxon>Pirellulales</taxon>
        <taxon>Pirellulaceae</taxon>
        <taxon>Stieleria</taxon>
    </lineage>
</organism>
<feature type="transmembrane region" description="Helical" evidence="1">
    <location>
        <begin position="7"/>
        <end position="30"/>
    </location>
</feature>
<protein>
    <recommendedName>
        <fullName evidence="5">Helix-turn-helix domain protein</fullName>
    </recommendedName>
</protein>
<dbReference type="Proteomes" id="UP000318081">
    <property type="component" value="Chromosome"/>
</dbReference>
<sequence>MTTNEKIIAWFANCGVFLATTIGILVLITWDRRHASVSPTVHQTQSVGNVSVMIADPVEPTPAVMTTEQLADEIGCNADTVRRRYADGRLFGYEKLSRDAWVRVGHGSCMIRAFDVHDVSGLGI</sequence>
<evidence type="ECO:0000313" key="4">
    <source>
        <dbReference type="Proteomes" id="UP000318081"/>
    </source>
</evidence>